<evidence type="ECO:0000313" key="2">
    <source>
        <dbReference type="Proteomes" id="UP000002417"/>
    </source>
</evidence>
<dbReference type="KEGG" id="xau:Xaut_0347"/>
<dbReference type="AlphaFoldDB" id="A7IC62"/>
<organism evidence="1 2">
    <name type="scientific">Xanthobacter autotrophicus (strain ATCC BAA-1158 / Py2)</name>
    <dbReference type="NCBI Taxonomy" id="78245"/>
    <lineage>
        <taxon>Bacteria</taxon>
        <taxon>Pseudomonadati</taxon>
        <taxon>Pseudomonadota</taxon>
        <taxon>Alphaproteobacteria</taxon>
        <taxon>Hyphomicrobiales</taxon>
        <taxon>Xanthobacteraceae</taxon>
        <taxon>Xanthobacter</taxon>
    </lineage>
</organism>
<keyword evidence="2" id="KW-1185">Reference proteome</keyword>
<sequence>MNPRLKSLCASAGRSVGLGIAVLIAGVCAASAQAVVVGPGGYISPAQRGYIQGYVVRHPVPPAVIPGGFVASVGAVLPAGIPLQSFGVAPTYQRYATYQQGYYGPGYYGQVYYGQGDPGVGYPDRGGYDVADYNTPVYPGELYGGGYGGGADLSGYRYVVLPGAEAALVEPRTRRIILIIE</sequence>
<dbReference type="Proteomes" id="UP000002417">
    <property type="component" value="Chromosome"/>
</dbReference>
<dbReference type="OrthoDB" id="8448730at2"/>
<proteinExistence type="predicted"/>
<gene>
    <name evidence="1" type="ordered locus">Xaut_0347</name>
</gene>
<protein>
    <recommendedName>
        <fullName evidence="3">DUF1236 domain-containing protein</fullName>
    </recommendedName>
</protein>
<evidence type="ECO:0000313" key="1">
    <source>
        <dbReference type="EMBL" id="ABS65605.1"/>
    </source>
</evidence>
<dbReference type="STRING" id="78245.Xaut_0347"/>
<name>A7IC62_XANP2</name>
<evidence type="ECO:0008006" key="3">
    <source>
        <dbReference type="Google" id="ProtNLM"/>
    </source>
</evidence>
<accession>A7IC62</accession>
<reference evidence="1 2" key="1">
    <citation type="submission" date="2007-07" db="EMBL/GenBank/DDBJ databases">
        <title>Complete sequence of chromosome of Xanthobacter autotrophicus Py2.</title>
        <authorList>
            <consortium name="US DOE Joint Genome Institute"/>
            <person name="Copeland A."/>
            <person name="Lucas S."/>
            <person name="Lapidus A."/>
            <person name="Barry K."/>
            <person name="Glavina del Rio T."/>
            <person name="Hammon N."/>
            <person name="Israni S."/>
            <person name="Dalin E."/>
            <person name="Tice H."/>
            <person name="Pitluck S."/>
            <person name="Sims D."/>
            <person name="Brettin T."/>
            <person name="Bruce D."/>
            <person name="Detter J.C."/>
            <person name="Han C."/>
            <person name="Tapia R."/>
            <person name="Brainard J."/>
            <person name="Schmutz J."/>
            <person name="Larimer F."/>
            <person name="Land M."/>
            <person name="Hauser L."/>
            <person name="Kyrpides N."/>
            <person name="Kim E."/>
            <person name="Ensigns S.A."/>
            <person name="Richardson P."/>
        </authorList>
    </citation>
    <scope>NUCLEOTIDE SEQUENCE [LARGE SCALE GENOMIC DNA]</scope>
    <source>
        <strain evidence="2">ATCC BAA-1158 / Py2</strain>
    </source>
</reference>
<dbReference type="EMBL" id="CP000781">
    <property type="protein sequence ID" value="ABS65605.1"/>
    <property type="molecule type" value="Genomic_DNA"/>
</dbReference>
<dbReference type="HOGENOM" id="CLU_1488465_0_0_5"/>